<name>A0A653A1M1_UNCDX</name>
<accession>A0A653A1M1</accession>
<reference evidence="1" key="1">
    <citation type="submission" date="2018-07" db="EMBL/GenBank/DDBJ databases">
        <authorList>
            <consortium name="Genoscope - CEA"/>
            <person name="William W."/>
        </authorList>
    </citation>
    <scope>NUCLEOTIDE SEQUENCE</scope>
    <source>
        <strain evidence="1">IK1</strain>
    </source>
</reference>
<sequence>MKLGEQIRMWERAERQHPGLTNKVYDFLWPTDGQDPDEERLQALARLVAEYRRGGGR</sequence>
<protein>
    <submittedName>
        <fullName evidence="1">Uncharacterized protein</fullName>
    </submittedName>
</protein>
<gene>
    <name evidence="1" type="ORF">TRIP_B200070</name>
</gene>
<proteinExistence type="predicted"/>
<dbReference type="AlphaFoldDB" id="A0A653A1M1"/>
<evidence type="ECO:0000313" key="1">
    <source>
        <dbReference type="EMBL" id="VBB41930.1"/>
    </source>
</evidence>
<dbReference type="EMBL" id="UPXX01000013">
    <property type="protein sequence ID" value="VBB41930.1"/>
    <property type="molecule type" value="Genomic_DNA"/>
</dbReference>
<organism evidence="1">
    <name type="scientific">Uncultured Desulfatiglans sp</name>
    <dbReference type="NCBI Taxonomy" id="1748965"/>
    <lineage>
        <taxon>Bacteria</taxon>
        <taxon>Pseudomonadati</taxon>
        <taxon>Thermodesulfobacteriota</taxon>
        <taxon>Desulfobacteria</taxon>
        <taxon>Desulfatiglandales</taxon>
        <taxon>Desulfatiglandaceae</taxon>
        <taxon>Desulfatiglans</taxon>
        <taxon>environmental samples</taxon>
    </lineage>
</organism>